<dbReference type="PANTHER" id="PTHR44154">
    <property type="entry name" value="QUINONE OXIDOREDUCTASE"/>
    <property type="match status" value="1"/>
</dbReference>
<dbReference type="VEuPathDB" id="FungiDB:PV10_00990"/>
<dbReference type="Proteomes" id="UP000054302">
    <property type="component" value="Unassembled WGS sequence"/>
</dbReference>
<evidence type="ECO:0000313" key="4">
    <source>
        <dbReference type="Proteomes" id="UP000054302"/>
    </source>
</evidence>
<gene>
    <name evidence="3" type="ORF">PV10_00990</name>
</gene>
<dbReference type="GO" id="GO:0016491">
    <property type="term" value="F:oxidoreductase activity"/>
    <property type="evidence" value="ECO:0007669"/>
    <property type="project" value="InterPro"/>
</dbReference>
<dbReference type="PANTHER" id="PTHR44154:SF1">
    <property type="entry name" value="QUINONE OXIDOREDUCTASE"/>
    <property type="match status" value="1"/>
</dbReference>
<dbReference type="SUPFAM" id="SSF50129">
    <property type="entry name" value="GroES-like"/>
    <property type="match status" value="1"/>
</dbReference>
<proteinExistence type="predicted"/>
<dbReference type="SUPFAM" id="SSF51735">
    <property type="entry name" value="NAD(P)-binding Rossmann-fold domains"/>
    <property type="match status" value="1"/>
</dbReference>
<sequence length="330" mass="35945">MPSHHHNHMKAVVIREPGGPEVLKVESIPIPVPGRHQVLIKVKAFGLNRSEMYTRQGYSPSVKFPRVLGIEAVGIVEQCPSGRFEKGDQVATCMGGMGRDFDGGYAQYTCVHIDQVQVFESSLDWAILGALPEMLQTAWGSLFSALKLRHDDTLLIRGGTSSVGLAAAALARNHGAYVAATTRSNSERSHALLRRAGVEKIIIDDGNVAAQIKDELFTKVLELVGTITLKDSLKCAADSGVVCMAGILGNEWELNGFNPMEAIPNGVSLTKYSGSPETFMRMPLHDMIKQVQHGQLPLQLGQTFRMDDIAQAHETMEKNLAYGKIVVLTE</sequence>
<dbReference type="Pfam" id="PF08240">
    <property type="entry name" value="ADH_N"/>
    <property type="match status" value="1"/>
</dbReference>
<keyword evidence="4" id="KW-1185">Reference proteome</keyword>
<reference evidence="3 4" key="1">
    <citation type="submission" date="2015-01" db="EMBL/GenBank/DDBJ databases">
        <title>The Genome Sequence of Exophiala mesophila CBS40295.</title>
        <authorList>
            <consortium name="The Broad Institute Genomics Platform"/>
            <person name="Cuomo C."/>
            <person name="de Hoog S."/>
            <person name="Gorbushina A."/>
            <person name="Stielow B."/>
            <person name="Teixiera M."/>
            <person name="Abouelleil A."/>
            <person name="Chapman S.B."/>
            <person name="Priest M."/>
            <person name="Young S.K."/>
            <person name="Wortman J."/>
            <person name="Nusbaum C."/>
            <person name="Birren B."/>
        </authorList>
    </citation>
    <scope>NUCLEOTIDE SEQUENCE [LARGE SCALE GENOMIC DNA]</scope>
    <source>
        <strain evidence="3 4">CBS 40295</strain>
    </source>
</reference>
<dbReference type="AlphaFoldDB" id="A0A0D1ZTF7"/>
<dbReference type="OMA" id="PNEQIYP"/>
<dbReference type="InterPro" id="IPR036291">
    <property type="entry name" value="NAD(P)-bd_dom_sf"/>
</dbReference>
<dbReference type="Pfam" id="PF13602">
    <property type="entry name" value="ADH_zinc_N_2"/>
    <property type="match status" value="1"/>
</dbReference>
<dbReference type="InterPro" id="IPR011032">
    <property type="entry name" value="GroES-like_sf"/>
</dbReference>
<dbReference type="Gene3D" id="3.40.50.720">
    <property type="entry name" value="NAD(P)-binding Rossmann-like Domain"/>
    <property type="match status" value="1"/>
</dbReference>
<dbReference type="GeneID" id="27318835"/>
<dbReference type="Gene3D" id="3.90.180.10">
    <property type="entry name" value="Medium-chain alcohol dehydrogenases, catalytic domain"/>
    <property type="match status" value="1"/>
</dbReference>
<dbReference type="InterPro" id="IPR020843">
    <property type="entry name" value="ER"/>
</dbReference>
<evidence type="ECO:0000313" key="3">
    <source>
        <dbReference type="EMBL" id="KIV97214.1"/>
    </source>
</evidence>
<dbReference type="InterPro" id="IPR013154">
    <property type="entry name" value="ADH-like_N"/>
</dbReference>
<dbReference type="CDD" id="cd08243">
    <property type="entry name" value="quinone_oxidoreductase_like_1"/>
    <property type="match status" value="1"/>
</dbReference>
<protein>
    <recommendedName>
        <fullName evidence="2">Enoyl reductase (ER) domain-containing protein</fullName>
    </recommendedName>
</protein>
<dbReference type="SMART" id="SM00829">
    <property type="entry name" value="PKS_ER"/>
    <property type="match status" value="1"/>
</dbReference>
<evidence type="ECO:0000256" key="1">
    <source>
        <dbReference type="ARBA" id="ARBA00022857"/>
    </source>
</evidence>
<organism evidence="3 4">
    <name type="scientific">Exophiala mesophila</name>
    <name type="common">Black yeast-like fungus</name>
    <dbReference type="NCBI Taxonomy" id="212818"/>
    <lineage>
        <taxon>Eukaryota</taxon>
        <taxon>Fungi</taxon>
        <taxon>Dikarya</taxon>
        <taxon>Ascomycota</taxon>
        <taxon>Pezizomycotina</taxon>
        <taxon>Eurotiomycetes</taxon>
        <taxon>Chaetothyriomycetidae</taxon>
        <taxon>Chaetothyriales</taxon>
        <taxon>Herpotrichiellaceae</taxon>
        <taxon>Exophiala</taxon>
    </lineage>
</organism>
<dbReference type="EMBL" id="KN847520">
    <property type="protein sequence ID" value="KIV97214.1"/>
    <property type="molecule type" value="Genomic_DNA"/>
</dbReference>
<dbReference type="InterPro" id="IPR051603">
    <property type="entry name" value="Zinc-ADH_QOR/CCCR"/>
</dbReference>
<dbReference type="STRING" id="212818.A0A0D1ZTF7"/>
<dbReference type="RefSeq" id="XP_016228788.1">
    <property type="nucleotide sequence ID" value="XM_016365139.1"/>
</dbReference>
<evidence type="ECO:0000259" key="2">
    <source>
        <dbReference type="SMART" id="SM00829"/>
    </source>
</evidence>
<keyword evidence="1" id="KW-0521">NADP</keyword>
<feature type="domain" description="Enoyl reductase (ER)" evidence="2">
    <location>
        <begin position="18"/>
        <end position="327"/>
    </location>
</feature>
<name>A0A0D1ZTF7_EXOME</name>
<accession>A0A0D1ZTF7</accession>
<dbReference type="HOGENOM" id="CLU_026673_3_4_1"/>